<dbReference type="CDD" id="cd03257">
    <property type="entry name" value="ABC_NikE_OppD_transporters"/>
    <property type="match status" value="1"/>
</dbReference>
<comment type="similarity">
    <text evidence="1">Belongs to the ABC transporter superfamily.</text>
</comment>
<dbReference type="SMART" id="SM00382">
    <property type="entry name" value="AAA"/>
    <property type="match status" value="1"/>
</dbReference>
<dbReference type="Pfam" id="PF00005">
    <property type="entry name" value="ABC_tran"/>
    <property type="match status" value="1"/>
</dbReference>
<dbReference type="SUPFAM" id="SSF52540">
    <property type="entry name" value="P-loop containing nucleoside triphosphate hydrolases"/>
    <property type="match status" value="1"/>
</dbReference>
<dbReference type="PANTHER" id="PTHR43776:SF7">
    <property type="entry name" value="D,D-DIPEPTIDE TRANSPORT ATP-BINDING PROTEIN DDPF-RELATED"/>
    <property type="match status" value="1"/>
</dbReference>
<dbReference type="PANTHER" id="PTHR43776">
    <property type="entry name" value="TRANSPORT ATP-BINDING PROTEIN"/>
    <property type="match status" value="1"/>
</dbReference>
<dbReference type="GO" id="GO:0005524">
    <property type="term" value="F:ATP binding"/>
    <property type="evidence" value="ECO:0007669"/>
    <property type="project" value="UniProtKB-KW"/>
</dbReference>
<dbReference type="Proteomes" id="UP001500752">
    <property type="component" value="Unassembled WGS sequence"/>
</dbReference>
<dbReference type="InterPro" id="IPR017871">
    <property type="entry name" value="ABC_transporter-like_CS"/>
</dbReference>
<evidence type="ECO:0000256" key="3">
    <source>
        <dbReference type="ARBA" id="ARBA00022741"/>
    </source>
</evidence>
<organism evidence="6 7">
    <name type="scientific">Arthrobacter ginkgonis</name>
    <dbReference type="NCBI Taxonomy" id="1630594"/>
    <lineage>
        <taxon>Bacteria</taxon>
        <taxon>Bacillati</taxon>
        <taxon>Actinomycetota</taxon>
        <taxon>Actinomycetes</taxon>
        <taxon>Micrococcales</taxon>
        <taxon>Micrococcaceae</taxon>
        <taxon>Arthrobacter</taxon>
    </lineage>
</organism>
<keyword evidence="3" id="KW-0547">Nucleotide-binding</keyword>
<dbReference type="InterPro" id="IPR003593">
    <property type="entry name" value="AAA+_ATPase"/>
</dbReference>
<dbReference type="Gene3D" id="3.40.50.300">
    <property type="entry name" value="P-loop containing nucleotide triphosphate hydrolases"/>
    <property type="match status" value="1"/>
</dbReference>
<evidence type="ECO:0000313" key="6">
    <source>
        <dbReference type="EMBL" id="GAA3685539.1"/>
    </source>
</evidence>
<dbReference type="InterPro" id="IPR013563">
    <property type="entry name" value="Oligopep_ABC_C"/>
</dbReference>
<dbReference type="PROSITE" id="PS50893">
    <property type="entry name" value="ABC_TRANSPORTER_2"/>
    <property type="match status" value="1"/>
</dbReference>
<feature type="domain" description="ABC transporter" evidence="5">
    <location>
        <begin position="20"/>
        <end position="261"/>
    </location>
</feature>
<keyword evidence="2" id="KW-0813">Transport</keyword>
<reference evidence="7" key="1">
    <citation type="journal article" date="2019" name="Int. J. Syst. Evol. Microbiol.">
        <title>The Global Catalogue of Microorganisms (GCM) 10K type strain sequencing project: providing services to taxonomists for standard genome sequencing and annotation.</title>
        <authorList>
            <consortium name="The Broad Institute Genomics Platform"/>
            <consortium name="The Broad Institute Genome Sequencing Center for Infectious Disease"/>
            <person name="Wu L."/>
            <person name="Ma J."/>
        </authorList>
    </citation>
    <scope>NUCLEOTIDE SEQUENCE [LARGE SCALE GENOMIC DNA]</scope>
    <source>
        <strain evidence="7">JCM 30742</strain>
    </source>
</reference>
<keyword evidence="7" id="KW-1185">Reference proteome</keyword>
<protein>
    <submittedName>
        <fullName evidence="6">ATP-binding cassette domain-containing protein</fullName>
    </submittedName>
</protein>
<keyword evidence="4 6" id="KW-0067">ATP-binding</keyword>
<sequence>MTSPAVDTVASPSADAEIALRGTGIVVDYKVRGKKPFRAVHGVDIELRRGETLGLVGESGCGKSTTGKSLIQLPAPTGGEVWLGDTKLTGMSQGQLRGLRRRLQLIFQDPIASLNPRRTAQQIVAEPLSLLGTKDPMGRALEVLAQVGVDEQMAKRKPHELSGGQCQRISIARAIAQEPEVLICDEPVSALDVSVQAQVLNLLEKMKAEYQLSMVFISHDLAVVANISDRVAVMYLGRMCEVAPSTALYRAPRHHYTSLLLNSVPKPGQERERTVVSKDHGSMKYDGTGCPFASRCPAATEVCKTTMPDLTTLGPDHQVACHHPIEA</sequence>
<dbReference type="EMBL" id="BAABEO010000015">
    <property type="protein sequence ID" value="GAA3685539.1"/>
    <property type="molecule type" value="Genomic_DNA"/>
</dbReference>
<dbReference type="PROSITE" id="PS00211">
    <property type="entry name" value="ABC_TRANSPORTER_1"/>
    <property type="match status" value="1"/>
</dbReference>
<proteinExistence type="inferred from homology"/>
<accession>A0ABP7CEP9</accession>
<evidence type="ECO:0000256" key="4">
    <source>
        <dbReference type="ARBA" id="ARBA00022840"/>
    </source>
</evidence>
<evidence type="ECO:0000259" key="5">
    <source>
        <dbReference type="PROSITE" id="PS50893"/>
    </source>
</evidence>
<evidence type="ECO:0000256" key="2">
    <source>
        <dbReference type="ARBA" id="ARBA00022448"/>
    </source>
</evidence>
<dbReference type="RefSeq" id="WP_345151010.1">
    <property type="nucleotide sequence ID" value="NZ_BAABEO010000015.1"/>
</dbReference>
<evidence type="ECO:0000313" key="7">
    <source>
        <dbReference type="Proteomes" id="UP001500752"/>
    </source>
</evidence>
<comment type="caution">
    <text evidence="6">The sequence shown here is derived from an EMBL/GenBank/DDBJ whole genome shotgun (WGS) entry which is preliminary data.</text>
</comment>
<name>A0ABP7CEP9_9MICC</name>
<gene>
    <name evidence="6" type="ORF">GCM10023081_23810</name>
</gene>
<dbReference type="InterPro" id="IPR003439">
    <property type="entry name" value="ABC_transporter-like_ATP-bd"/>
</dbReference>
<dbReference type="Pfam" id="PF08352">
    <property type="entry name" value="oligo_HPY"/>
    <property type="match status" value="1"/>
</dbReference>
<evidence type="ECO:0000256" key="1">
    <source>
        <dbReference type="ARBA" id="ARBA00005417"/>
    </source>
</evidence>
<dbReference type="InterPro" id="IPR050319">
    <property type="entry name" value="ABC_transp_ATP-bind"/>
</dbReference>
<dbReference type="InterPro" id="IPR027417">
    <property type="entry name" value="P-loop_NTPase"/>
</dbReference>
<dbReference type="NCBIfam" id="TIGR01727">
    <property type="entry name" value="oligo_HPY"/>
    <property type="match status" value="1"/>
</dbReference>